<evidence type="ECO:0000313" key="1">
    <source>
        <dbReference type="EMBL" id="BDA65607.1"/>
    </source>
</evidence>
<evidence type="ECO:0000313" key="2">
    <source>
        <dbReference type="Proteomes" id="UP000824496"/>
    </source>
</evidence>
<reference evidence="1 2" key="1">
    <citation type="submission" date="2021-08" db="EMBL/GenBank/DDBJ databases">
        <title>Whole genome sequence of novel Actinomyces species strain MAS-1.</title>
        <authorList>
            <person name="Saito M."/>
            <person name="Kuwahara N."/>
            <person name="Takizawa T."/>
            <person name="Gotouda H."/>
            <person name="Ochiai T."/>
        </authorList>
    </citation>
    <scope>NUCLEOTIDE SEQUENCE [LARGE SCALE GENOMIC DNA]</scope>
    <source>
        <strain evidence="1 2">MAS-1</strain>
    </source>
</reference>
<dbReference type="Proteomes" id="UP000824496">
    <property type="component" value="Chromosome"/>
</dbReference>
<sequence length="73" mass="7534">MGGLVIGRSGPSPIGRLFAADWLTITPGAVALGQHHAPILIDGRVDQHPLEEDGVELFLEVVGGGSVEPLAIL</sequence>
<accession>A0ABN6KAF6</accession>
<organism evidence="1 2">
    <name type="scientific">Actinomyces capricornis</name>
    <dbReference type="NCBI Taxonomy" id="2755559"/>
    <lineage>
        <taxon>Bacteria</taxon>
        <taxon>Bacillati</taxon>
        <taxon>Actinomycetota</taxon>
        <taxon>Actinomycetes</taxon>
        <taxon>Actinomycetales</taxon>
        <taxon>Actinomycetaceae</taxon>
        <taxon>Actinomyces</taxon>
    </lineage>
</organism>
<gene>
    <name evidence="1" type="ORF">MANAM107_24410</name>
</gene>
<dbReference type="EMBL" id="AP025017">
    <property type="protein sequence ID" value="BDA65607.1"/>
    <property type="molecule type" value="Genomic_DNA"/>
</dbReference>
<protein>
    <submittedName>
        <fullName evidence="1">Uncharacterized protein</fullName>
    </submittedName>
</protein>
<name>A0ABN6KAF6_9ACTO</name>
<proteinExistence type="predicted"/>
<keyword evidence="2" id="KW-1185">Reference proteome</keyword>